<keyword evidence="16" id="KW-0862">Zinc</keyword>
<feature type="domain" description="YrdC-like" evidence="27">
    <location>
        <begin position="32"/>
        <end position="220"/>
    </location>
</feature>
<dbReference type="AlphaFoldDB" id="A0AAN7PM80"/>
<dbReference type="SMART" id="SM01175">
    <property type="entry name" value="DUF4206"/>
    <property type="match status" value="1"/>
</dbReference>
<evidence type="ECO:0000256" key="21">
    <source>
        <dbReference type="ARBA" id="ARBA00048366"/>
    </source>
</evidence>
<keyword evidence="12" id="KW-0479">Metal-binding</keyword>
<proteinExistence type="inferred from homology"/>
<dbReference type="EC" id="2.7.7.87" evidence="6"/>
<evidence type="ECO:0000256" key="24">
    <source>
        <dbReference type="SAM" id="MobiDB-lite"/>
    </source>
</evidence>
<evidence type="ECO:0000313" key="29">
    <source>
        <dbReference type="Proteomes" id="UP001353858"/>
    </source>
</evidence>
<evidence type="ECO:0000256" key="18">
    <source>
        <dbReference type="ARBA" id="ARBA00023006"/>
    </source>
</evidence>
<evidence type="ECO:0000256" key="4">
    <source>
        <dbReference type="ARBA" id="ARBA00004603"/>
    </source>
</evidence>
<keyword evidence="8" id="KW-1003">Cell membrane</keyword>
<dbReference type="InterPro" id="IPR037213">
    <property type="entry name" value="Run_dom_sf"/>
</dbReference>
<dbReference type="GO" id="GO:0005770">
    <property type="term" value="C:late endosome"/>
    <property type="evidence" value="ECO:0007669"/>
    <property type="project" value="UniProtKB-SubCell"/>
</dbReference>
<reference evidence="29" key="1">
    <citation type="submission" date="2023-01" db="EMBL/GenBank/DDBJ databases">
        <title>Key to firefly adult light organ development and bioluminescence: homeobox transcription factors regulate luciferase expression and transportation to peroxisome.</title>
        <authorList>
            <person name="Fu X."/>
        </authorList>
    </citation>
    <scope>NUCLEOTIDE SEQUENCE [LARGE SCALE GENOMIC DNA]</scope>
</reference>
<dbReference type="CDD" id="cd17679">
    <property type="entry name" value="RUN_PLEKHM1"/>
    <property type="match status" value="1"/>
</dbReference>
<sequence length="868" mass="95920">MLFCLTKCLTFVASVTNVNFASMALHLPIDHADAVSTAVNLLQQGHVIALPTDTVYGLACNAIDINAINALFHLKARDGNKPLAICVGRVSDLQNWAIVDHLPNGLLTSLLPGPVTLILKCAGKLGYSLSFLGKVGIRIPDQPFLIDVCNEFNLPLALTSANLTSEPSSVKVQEFVPLWDKLGGVFDGGALGVGDSNRGASTIIDLSESGYYKITRKGGKETLIKNSIISHLSNSVKEIQLYHSGDTISSDSLQMNEAESTLCAVIEALLLHGLKNSLVHRARRAIADVDERPDPSFWPPLLVISHRQNISQITNLSQITTEIGQCRAWIRIALNDGLLSSYLLTMRQDASAVKPYYNSYATVRDSELLEVAQRLIEGLETLAEFSLPCNTSLLNTWPLHSLILAGIWSPTLRSCPVAAGVDVAQSLQATSAINSETDSLSSAISFNSHSSGIPNALSLNEDEALKIILAKHSSEQSLVNLNVNLKEKEEKPNPPSSSESANVESENTLPPETNLGNSLNRRSGWSFSEVQETLEESSQVPVNAVNKNGMSPELPKSMESSYNALIESYNLLGGAYVKTPDLKEVWQHLEKRNTMADAAKIGTSTNESPDVDETTTEQSVLMACIARIARERGLDNQNYQCAGCKENLALSLKPRTCAFSGKYFCDNCMSKEQIYLPARVIHNWDFKIYDVSQKAFDYVNEIKDFPTIDLKILNPFIYVASSEMAKLQTLRIQLNFLRDYLYTCREPVIEELQNQINGKEYMYEHVHQYSITDLSQIRSGVLSQQLQKVVQFGIDHVQNCWLCSQKGFICEICKKLKVLYPFDVDNVYRCNICNAIYHNECLNSSSPCPKCDRKKKREDLPLLGATIE</sequence>
<dbReference type="SUPFAM" id="SSF55821">
    <property type="entry name" value="YrdC/RibB"/>
    <property type="match status" value="1"/>
</dbReference>
<evidence type="ECO:0000256" key="2">
    <source>
        <dbReference type="ARBA" id="ARBA00004202"/>
    </source>
</evidence>
<keyword evidence="9" id="KW-0963">Cytoplasm</keyword>
<keyword evidence="19" id="KW-0496">Mitochondrion</keyword>
<feature type="domain" description="RUN" evidence="26">
    <location>
        <begin position="253"/>
        <end position="392"/>
    </location>
</feature>
<accession>A0AAN7PM80</accession>
<evidence type="ECO:0000256" key="11">
    <source>
        <dbReference type="ARBA" id="ARBA00022679"/>
    </source>
</evidence>
<dbReference type="GO" id="GO:0008270">
    <property type="term" value="F:zinc ion binding"/>
    <property type="evidence" value="ECO:0007669"/>
    <property type="project" value="UniProtKB-KW"/>
</dbReference>
<evidence type="ECO:0000256" key="23">
    <source>
        <dbReference type="ARBA" id="ARBA00063146"/>
    </source>
</evidence>
<keyword evidence="18" id="KW-0072">Autophagy</keyword>
<evidence type="ECO:0000256" key="16">
    <source>
        <dbReference type="ARBA" id="ARBA00022833"/>
    </source>
</evidence>
<feature type="compositionally biased region" description="Polar residues" evidence="24">
    <location>
        <begin position="508"/>
        <end position="549"/>
    </location>
</feature>
<evidence type="ECO:0000256" key="19">
    <source>
        <dbReference type="ARBA" id="ARBA00023128"/>
    </source>
</evidence>
<dbReference type="GO" id="GO:0003725">
    <property type="term" value="F:double-stranded RNA binding"/>
    <property type="evidence" value="ECO:0007669"/>
    <property type="project" value="InterPro"/>
</dbReference>
<dbReference type="GO" id="GO:0061710">
    <property type="term" value="F:L-threonylcarbamoyladenylate synthase"/>
    <property type="evidence" value="ECO:0007669"/>
    <property type="project" value="UniProtKB-EC"/>
</dbReference>
<dbReference type="Gene3D" id="3.90.870.10">
    <property type="entry name" value="DHBP synthase"/>
    <property type="match status" value="1"/>
</dbReference>
<evidence type="ECO:0000256" key="15">
    <source>
        <dbReference type="ARBA" id="ARBA00022771"/>
    </source>
</evidence>
<dbReference type="InterPro" id="IPR004012">
    <property type="entry name" value="Run_dom"/>
</dbReference>
<keyword evidence="20" id="KW-0472">Membrane</keyword>
<dbReference type="Pfam" id="PF02759">
    <property type="entry name" value="RUN"/>
    <property type="match status" value="1"/>
</dbReference>
<evidence type="ECO:0000256" key="5">
    <source>
        <dbReference type="ARBA" id="ARBA00007663"/>
    </source>
</evidence>
<gene>
    <name evidence="28" type="ORF">RN001_015613</name>
</gene>
<dbReference type="InterPro" id="IPR051366">
    <property type="entry name" value="DEF8"/>
</dbReference>
<feature type="region of interest" description="Disordered" evidence="24">
    <location>
        <begin position="485"/>
        <end position="552"/>
    </location>
</feature>
<comment type="subcellular location">
    <subcellularLocation>
        <location evidence="2">Cell membrane</location>
        <topology evidence="2">Peripheral membrane protein</topology>
    </subcellularLocation>
    <subcellularLocation>
        <location evidence="3">Cytoplasm</location>
    </subcellularLocation>
    <subcellularLocation>
        <location evidence="4">Late endosome</location>
    </subcellularLocation>
    <subcellularLocation>
        <location evidence="1">Mitochondrion</location>
    </subcellularLocation>
</comment>
<keyword evidence="29" id="KW-1185">Reference proteome</keyword>
<evidence type="ECO:0000256" key="14">
    <source>
        <dbReference type="ARBA" id="ARBA00022753"/>
    </source>
</evidence>
<comment type="similarity">
    <text evidence="5">Belongs to the SUA5 family.</text>
</comment>
<dbReference type="GO" id="GO:0006914">
    <property type="term" value="P:autophagy"/>
    <property type="evidence" value="ECO:0007669"/>
    <property type="project" value="UniProtKB-KW"/>
</dbReference>
<evidence type="ECO:0000256" key="10">
    <source>
        <dbReference type="ARBA" id="ARBA00022553"/>
    </source>
</evidence>
<evidence type="ECO:0000256" key="22">
    <source>
        <dbReference type="ARBA" id="ARBA00058524"/>
    </source>
</evidence>
<dbReference type="PROSITE" id="PS51163">
    <property type="entry name" value="YRDC"/>
    <property type="match status" value="1"/>
</dbReference>
<dbReference type="NCBIfam" id="TIGR00057">
    <property type="entry name" value="L-threonylcarbamoyladenylate synthase"/>
    <property type="match status" value="1"/>
</dbReference>
<dbReference type="SMART" id="SM00593">
    <property type="entry name" value="RUN"/>
    <property type="match status" value="1"/>
</dbReference>
<evidence type="ECO:0000256" key="1">
    <source>
        <dbReference type="ARBA" id="ARBA00004173"/>
    </source>
</evidence>
<evidence type="ECO:0000259" key="26">
    <source>
        <dbReference type="PROSITE" id="PS50826"/>
    </source>
</evidence>
<feature type="chain" id="PRO_5042985909" description="Threonylcarbamoyl-AMP synthase" evidence="25">
    <location>
        <begin position="21"/>
        <end position="868"/>
    </location>
</feature>
<evidence type="ECO:0000256" key="13">
    <source>
        <dbReference type="ARBA" id="ARBA00022737"/>
    </source>
</evidence>
<evidence type="ECO:0000259" key="27">
    <source>
        <dbReference type="PROSITE" id="PS51163"/>
    </source>
</evidence>
<dbReference type="InterPro" id="IPR006070">
    <property type="entry name" value="Sua5-like_dom"/>
</dbReference>
<organism evidence="28 29">
    <name type="scientific">Aquatica leii</name>
    <dbReference type="NCBI Taxonomy" id="1421715"/>
    <lineage>
        <taxon>Eukaryota</taxon>
        <taxon>Metazoa</taxon>
        <taxon>Ecdysozoa</taxon>
        <taxon>Arthropoda</taxon>
        <taxon>Hexapoda</taxon>
        <taxon>Insecta</taxon>
        <taxon>Pterygota</taxon>
        <taxon>Neoptera</taxon>
        <taxon>Endopterygota</taxon>
        <taxon>Coleoptera</taxon>
        <taxon>Polyphaga</taxon>
        <taxon>Elateriformia</taxon>
        <taxon>Elateroidea</taxon>
        <taxon>Lampyridae</taxon>
        <taxon>Luciolinae</taxon>
        <taxon>Aquatica</taxon>
    </lineage>
</organism>
<evidence type="ECO:0000256" key="3">
    <source>
        <dbReference type="ARBA" id="ARBA00004496"/>
    </source>
</evidence>
<comment type="function">
    <text evidence="22">Cytoplasmic and mitochondrial threonylcarbamoyl-AMP synthase required for the formation of a threonylcarbamoyl group on adenosine at position 37 (t(6)A37) in tRNAs that read codons beginning with adenine. Catalyzes the conversion of L-threonine, HCO(3)(-)/CO(2) and ATP to give threonylcarbamoyl-AMP (TC-AMP) as the acyladenylate intermediate, with the release of diphosphate. Participates in t(6)A37 formation in cytoplasmic and mitochondrial tRNAs. May regulate the activity of some transporters.</text>
</comment>
<dbReference type="PANTHER" id="PTHR12326">
    <property type="entry name" value="PLECKSTRIN HOMOLOGY DOMAIN CONTAINING PROTEIN"/>
    <property type="match status" value="1"/>
</dbReference>
<dbReference type="GO" id="GO:0005886">
    <property type="term" value="C:plasma membrane"/>
    <property type="evidence" value="ECO:0007669"/>
    <property type="project" value="UniProtKB-SubCell"/>
</dbReference>
<name>A0AAN7PM80_9COLE</name>
<keyword evidence="15" id="KW-0863">Zinc-finger</keyword>
<feature type="compositionally biased region" description="Low complexity" evidence="24">
    <location>
        <begin position="496"/>
        <end position="507"/>
    </location>
</feature>
<evidence type="ECO:0000256" key="6">
    <source>
        <dbReference type="ARBA" id="ARBA00012584"/>
    </source>
</evidence>
<keyword evidence="25" id="KW-0732">Signal</keyword>
<evidence type="ECO:0000256" key="7">
    <source>
        <dbReference type="ARBA" id="ARBA00015492"/>
    </source>
</evidence>
<keyword evidence="10" id="KW-0597">Phosphoprotein</keyword>
<feature type="signal peptide" evidence="25">
    <location>
        <begin position="1"/>
        <end position="20"/>
    </location>
</feature>
<dbReference type="FunFam" id="3.90.870.10:FF:000007">
    <property type="entry name" value="YrdC N6-threonylcarbamoyltransferase domain containing"/>
    <property type="match status" value="1"/>
</dbReference>
<dbReference type="InterPro" id="IPR025258">
    <property type="entry name" value="RH_dom"/>
</dbReference>
<dbReference type="Pfam" id="PF13901">
    <property type="entry name" value="RH_dom"/>
    <property type="match status" value="1"/>
</dbReference>
<keyword evidence="13" id="KW-0677">Repeat</keyword>
<keyword evidence="17" id="KW-0809">Transit peptide</keyword>
<evidence type="ECO:0000256" key="20">
    <source>
        <dbReference type="ARBA" id="ARBA00023136"/>
    </source>
</evidence>
<evidence type="ECO:0000313" key="28">
    <source>
        <dbReference type="EMBL" id="KAK4871489.1"/>
    </source>
</evidence>
<evidence type="ECO:0000256" key="8">
    <source>
        <dbReference type="ARBA" id="ARBA00022475"/>
    </source>
</evidence>
<dbReference type="PANTHER" id="PTHR12326:SF12">
    <property type="entry name" value="PLECKSTRIN HOMOLOGY AND RUN DOMAIN CONTAINING M1"/>
    <property type="match status" value="1"/>
</dbReference>
<dbReference type="EMBL" id="JARPUR010000008">
    <property type="protein sequence ID" value="KAK4871489.1"/>
    <property type="molecule type" value="Genomic_DNA"/>
</dbReference>
<dbReference type="InterPro" id="IPR047326">
    <property type="entry name" value="RUN_PLEKHM1"/>
</dbReference>
<comment type="subunit">
    <text evidence="23">Interacts with RSC1A1.</text>
</comment>
<keyword evidence="14" id="KW-0967">Endosome</keyword>
<comment type="caution">
    <text evidence="28">The sequence shown here is derived from an EMBL/GenBank/DDBJ whole genome shotgun (WGS) entry which is preliminary data.</text>
</comment>
<dbReference type="InterPro" id="IPR017945">
    <property type="entry name" value="DHBP_synth_RibB-like_a/b_dom"/>
</dbReference>
<evidence type="ECO:0000256" key="12">
    <source>
        <dbReference type="ARBA" id="ARBA00022723"/>
    </source>
</evidence>
<dbReference type="Proteomes" id="UP001353858">
    <property type="component" value="Unassembled WGS sequence"/>
</dbReference>
<dbReference type="Gene3D" id="1.20.58.900">
    <property type="match status" value="1"/>
</dbReference>
<keyword evidence="11" id="KW-0808">Transferase</keyword>
<comment type="catalytic activity">
    <reaction evidence="21">
        <text>L-threonine + hydrogencarbonate + ATP = L-threonylcarbamoyladenylate + diphosphate + H2O</text>
        <dbReference type="Rhea" id="RHEA:36407"/>
        <dbReference type="ChEBI" id="CHEBI:15377"/>
        <dbReference type="ChEBI" id="CHEBI:17544"/>
        <dbReference type="ChEBI" id="CHEBI:30616"/>
        <dbReference type="ChEBI" id="CHEBI:33019"/>
        <dbReference type="ChEBI" id="CHEBI:57926"/>
        <dbReference type="ChEBI" id="CHEBI:73682"/>
        <dbReference type="EC" id="2.7.7.87"/>
    </reaction>
</comment>
<evidence type="ECO:0000256" key="17">
    <source>
        <dbReference type="ARBA" id="ARBA00022946"/>
    </source>
</evidence>
<dbReference type="SUPFAM" id="SSF140741">
    <property type="entry name" value="RUN domain-like"/>
    <property type="match status" value="1"/>
</dbReference>
<dbReference type="Pfam" id="PF01300">
    <property type="entry name" value="Sua5_yciO_yrdC"/>
    <property type="match status" value="1"/>
</dbReference>
<protein>
    <recommendedName>
        <fullName evidence="7">Threonylcarbamoyl-AMP synthase</fullName>
        <ecNumber evidence="6">2.7.7.87</ecNumber>
    </recommendedName>
</protein>
<dbReference type="PROSITE" id="PS50826">
    <property type="entry name" value="RUN"/>
    <property type="match status" value="1"/>
</dbReference>
<evidence type="ECO:0000256" key="9">
    <source>
        <dbReference type="ARBA" id="ARBA00022490"/>
    </source>
</evidence>
<evidence type="ECO:0000256" key="25">
    <source>
        <dbReference type="SAM" id="SignalP"/>
    </source>
</evidence>
<dbReference type="GO" id="GO:0005739">
    <property type="term" value="C:mitochondrion"/>
    <property type="evidence" value="ECO:0007669"/>
    <property type="project" value="UniProtKB-SubCell"/>
</dbReference>